<gene>
    <name evidence="1" type="ORF">LX15_003354</name>
</gene>
<reference evidence="1 2" key="1">
    <citation type="submission" date="2022-06" db="EMBL/GenBank/DDBJ databases">
        <title>Genomic Encyclopedia of Archaeal and Bacterial Type Strains, Phase II (KMG-II): from individual species to whole genera.</title>
        <authorList>
            <person name="Goeker M."/>
        </authorList>
    </citation>
    <scope>NUCLEOTIDE SEQUENCE [LARGE SCALE GENOMIC DNA]</scope>
    <source>
        <strain evidence="1 2">DSM 40477</strain>
    </source>
</reference>
<dbReference type="InterPro" id="IPR047681">
    <property type="entry name" value="PPA1309-like"/>
</dbReference>
<dbReference type="Proteomes" id="UP001205311">
    <property type="component" value="Unassembled WGS sequence"/>
</dbReference>
<dbReference type="RefSeq" id="WP_253670528.1">
    <property type="nucleotide sequence ID" value="NZ_JAMTCP010000018.1"/>
</dbReference>
<organism evidence="1 2">
    <name type="scientific">Streptoalloteichus tenebrarius (strain ATCC 17920 / DSM 40477 / JCM 4838 / CBS 697.72 / NBRC 16177 / NCIMB 11028 / NRRL B-12390 / A12253. 1 / ISP 5477)</name>
    <name type="common">Streptomyces tenebrarius</name>
    <dbReference type="NCBI Taxonomy" id="1933"/>
    <lineage>
        <taxon>Bacteria</taxon>
        <taxon>Bacillati</taxon>
        <taxon>Actinomycetota</taxon>
        <taxon>Actinomycetes</taxon>
        <taxon>Pseudonocardiales</taxon>
        <taxon>Pseudonocardiaceae</taxon>
        <taxon>Streptoalloteichus</taxon>
    </lineage>
</organism>
<accession>A0ABT1HVU5</accession>
<proteinExistence type="predicted"/>
<keyword evidence="2" id="KW-1185">Reference proteome</keyword>
<dbReference type="EMBL" id="JAMTCP010000018">
    <property type="protein sequence ID" value="MCP2259649.1"/>
    <property type="molecule type" value="Genomic_DNA"/>
</dbReference>
<evidence type="ECO:0000313" key="2">
    <source>
        <dbReference type="Proteomes" id="UP001205311"/>
    </source>
</evidence>
<evidence type="ECO:0000313" key="1">
    <source>
        <dbReference type="EMBL" id="MCP2259649.1"/>
    </source>
</evidence>
<protein>
    <submittedName>
        <fullName evidence="1">Uncharacterized protein</fullName>
    </submittedName>
</protein>
<dbReference type="NCBIfam" id="NF040618">
    <property type="entry name" value="PPA1309_fam"/>
    <property type="match status" value="1"/>
</dbReference>
<comment type="caution">
    <text evidence="1">The sequence shown here is derived from an EMBL/GenBank/DDBJ whole genome shotgun (WGS) entry which is preliminary data.</text>
</comment>
<sequence>MASLPSPDDLSAALPSAVREVEDFVSTSGWDQAPQLFALVATADLLARQPGLAGQLDPDAPLTPIAQDPLPAGDLGEALAAIEWPDIVAGCALSQEIVVLPPEAEAEIAEADSDLGRIQRLAAEHPQRQEARLVAAVLRNGAGACVLRVRGGGDEPDQLIERPDLAPNLVSALYDTLS</sequence>
<name>A0ABT1HVU5_STRSD</name>